<organism evidence="2 3">
    <name type="scientific">Paractinoplanes bogorensis</name>
    <dbReference type="NCBI Taxonomy" id="1610840"/>
    <lineage>
        <taxon>Bacteria</taxon>
        <taxon>Bacillati</taxon>
        <taxon>Actinomycetota</taxon>
        <taxon>Actinomycetes</taxon>
        <taxon>Micromonosporales</taxon>
        <taxon>Micromonosporaceae</taxon>
        <taxon>Paractinoplanes</taxon>
    </lineage>
</organism>
<reference evidence="2 3" key="1">
    <citation type="submission" date="2021-06" db="EMBL/GenBank/DDBJ databases">
        <title>Actinoplanes lichenicola sp. nov., and Actinoplanes ovalisporus sp. nov., isolated from lichen in Thailand.</title>
        <authorList>
            <person name="Saeng-In P."/>
            <person name="Kanchanasin P."/>
            <person name="Yuki M."/>
            <person name="Kudo T."/>
            <person name="Ohkuma M."/>
            <person name="Phongsopitanun W."/>
            <person name="Tanasupawat S."/>
        </authorList>
    </citation>
    <scope>NUCLEOTIDE SEQUENCE [LARGE SCALE GENOMIC DNA]</scope>
    <source>
        <strain evidence="2 3">NBRC 110975</strain>
    </source>
</reference>
<dbReference type="PROSITE" id="PS51257">
    <property type="entry name" value="PROKAR_LIPOPROTEIN"/>
    <property type="match status" value="1"/>
</dbReference>
<comment type="caution">
    <text evidence="2">The sequence shown here is derived from an EMBL/GenBank/DDBJ whole genome shotgun (WGS) entry which is preliminary data.</text>
</comment>
<dbReference type="RefSeq" id="WP_215789747.1">
    <property type="nucleotide sequence ID" value="NZ_JAHKKG010000007.1"/>
</dbReference>
<keyword evidence="3" id="KW-1185">Reference proteome</keyword>
<evidence type="ECO:0008006" key="4">
    <source>
        <dbReference type="Google" id="ProtNLM"/>
    </source>
</evidence>
<accession>A0ABS5YSB4</accession>
<sequence length="226" mass="23290">MRGIITKAVKSNRARRGVAAVVGLIACSGVVWQSSHATFTATTSNDGNTLGAGTVAIADNDGGSTAMFTPSAMAPGATGTVCMAVTYTGSLTPTAIKMYFPITGTNKAQESAAGAAYVDWADSAASEMDDYTTLQIEVNSADLATDPGYGNCAPSGVGTFSNVTAATSLRTLIKNNQNYAGTTLSAPTIGQNQWRVFRFTYALPSTAPDSVQGDGVKFGVTWEAQR</sequence>
<dbReference type="EMBL" id="JAHKKG010000007">
    <property type="protein sequence ID" value="MBU2666328.1"/>
    <property type="molecule type" value="Genomic_DNA"/>
</dbReference>
<dbReference type="Proteomes" id="UP001519654">
    <property type="component" value="Unassembled WGS sequence"/>
</dbReference>
<evidence type="ECO:0000313" key="2">
    <source>
        <dbReference type="EMBL" id="MBU2666328.1"/>
    </source>
</evidence>
<feature type="signal peptide" evidence="1">
    <location>
        <begin position="1"/>
        <end position="33"/>
    </location>
</feature>
<evidence type="ECO:0000256" key="1">
    <source>
        <dbReference type="SAM" id="SignalP"/>
    </source>
</evidence>
<gene>
    <name evidence="2" type="ORF">KOI35_22760</name>
</gene>
<keyword evidence="1" id="KW-0732">Signal</keyword>
<protein>
    <recommendedName>
        <fullName evidence="4">Camelysin metallo-endopeptidase</fullName>
    </recommendedName>
</protein>
<evidence type="ECO:0000313" key="3">
    <source>
        <dbReference type="Proteomes" id="UP001519654"/>
    </source>
</evidence>
<feature type="chain" id="PRO_5047448400" description="Camelysin metallo-endopeptidase" evidence="1">
    <location>
        <begin position="34"/>
        <end position="226"/>
    </location>
</feature>
<name>A0ABS5YSB4_9ACTN</name>
<proteinExistence type="predicted"/>